<keyword evidence="6" id="KW-1185">Reference proteome</keyword>
<evidence type="ECO:0000313" key="6">
    <source>
        <dbReference type="Proteomes" id="UP001221302"/>
    </source>
</evidence>
<dbReference type="PANTHER" id="PTHR10434:SF40">
    <property type="entry name" value="1-ACYL-SN-GLYCEROL-3-PHOSPHATE ACYLTRANSFERASE"/>
    <property type="match status" value="1"/>
</dbReference>
<dbReference type="CDD" id="cd07989">
    <property type="entry name" value="LPLAT_AGPAT-like"/>
    <property type="match status" value="1"/>
</dbReference>
<dbReference type="SMART" id="SM00563">
    <property type="entry name" value="PlsC"/>
    <property type="match status" value="1"/>
</dbReference>
<keyword evidence="2" id="KW-0808">Transferase</keyword>
<evidence type="ECO:0000256" key="1">
    <source>
        <dbReference type="ARBA" id="ARBA00005189"/>
    </source>
</evidence>
<protein>
    <submittedName>
        <fullName evidence="5">Lysophospholipid acyltransferase family protein</fullName>
    </submittedName>
</protein>
<comment type="pathway">
    <text evidence="1">Lipid metabolism.</text>
</comment>
<proteinExistence type="predicted"/>
<evidence type="ECO:0000313" key="5">
    <source>
        <dbReference type="EMBL" id="MDF1612936.1"/>
    </source>
</evidence>
<evidence type="ECO:0000259" key="4">
    <source>
        <dbReference type="SMART" id="SM00563"/>
    </source>
</evidence>
<sequence>MYPTSYITKYCEKDIYKTKENFFCLFPAIYFYPNLLRVIIKSNRLAKKGIYDDVQWSNSSVDIIQSLEKAGIKMFFEGIDNVKKIEGPVIFISNHMSTLETMALPALIQPYKKVVYIIKEELANYPLFGPVVMARDPICVGRENPREDLMKVLEQGSERIKNGKSIIIFPQKTRTKFFDESSFNTLGVKLAKKNKVPIIPIALYTEAWGNGKLIKDVGKIDKSKEVKISFGKAFNVESSGNEEHQKVINFIKGKLIEWQLENLIVKNKGE</sequence>
<evidence type="ECO:0000256" key="3">
    <source>
        <dbReference type="ARBA" id="ARBA00023315"/>
    </source>
</evidence>
<dbReference type="GO" id="GO:0003841">
    <property type="term" value="F:1-acylglycerol-3-phosphate O-acyltransferase activity"/>
    <property type="evidence" value="ECO:0007669"/>
    <property type="project" value="TreeGrafter"/>
</dbReference>
<dbReference type="InterPro" id="IPR002123">
    <property type="entry name" value="Plipid/glycerol_acylTrfase"/>
</dbReference>
<feature type="domain" description="Phospholipid/glycerol acyltransferase" evidence="4">
    <location>
        <begin position="89"/>
        <end position="206"/>
    </location>
</feature>
<evidence type="ECO:0000256" key="2">
    <source>
        <dbReference type="ARBA" id="ARBA00022679"/>
    </source>
</evidence>
<organism evidence="5 6">
    <name type="scientific">Stygiobacter electus</name>
    <dbReference type="NCBI Taxonomy" id="3032292"/>
    <lineage>
        <taxon>Bacteria</taxon>
        <taxon>Pseudomonadati</taxon>
        <taxon>Ignavibacteriota</taxon>
        <taxon>Ignavibacteria</taxon>
        <taxon>Ignavibacteriales</taxon>
        <taxon>Melioribacteraceae</taxon>
        <taxon>Stygiobacter</taxon>
    </lineage>
</organism>
<dbReference type="EMBL" id="JARGDL010000021">
    <property type="protein sequence ID" value="MDF1612936.1"/>
    <property type="molecule type" value="Genomic_DNA"/>
</dbReference>
<dbReference type="SUPFAM" id="SSF69593">
    <property type="entry name" value="Glycerol-3-phosphate (1)-acyltransferase"/>
    <property type="match status" value="1"/>
</dbReference>
<dbReference type="PANTHER" id="PTHR10434">
    <property type="entry name" value="1-ACYL-SN-GLYCEROL-3-PHOSPHATE ACYLTRANSFERASE"/>
    <property type="match status" value="1"/>
</dbReference>
<dbReference type="RefSeq" id="WP_321536706.1">
    <property type="nucleotide sequence ID" value="NZ_JARGDL010000021.1"/>
</dbReference>
<keyword evidence="3 5" id="KW-0012">Acyltransferase</keyword>
<reference evidence="5" key="1">
    <citation type="submission" date="2023-03" db="EMBL/GenBank/DDBJ databases">
        <title>Stygiobacter electus gen. nov., sp. nov., facultatively anaerobic thermotolerant bacterium of the class Ignavibacteria from a well of Yessentuki mineral water deposit.</title>
        <authorList>
            <person name="Podosokorskaya O.A."/>
            <person name="Elcheninov A.G."/>
            <person name="Petrova N.F."/>
            <person name="Zavarzina D.G."/>
            <person name="Kublanov I.V."/>
            <person name="Merkel A.Y."/>
        </authorList>
    </citation>
    <scope>NUCLEOTIDE SEQUENCE</scope>
    <source>
        <strain evidence="5">09-Me</strain>
    </source>
</reference>
<dbReference type="Pfam" id="PF01553">
    <property type="entry name" value="Acyltransferase"/>
    <property type="match status" value="1"/>
</dbReference>
<accession>A0AAE3NZI8</accession>
<dbReference type="AlphaFoldDB" id="A0AAE3NZI8"/>
<dbReference type="GO" id="GO:0006654">
    <property type="term" value="P:phosphatidic acid biosynthetic process"/>
    <property type="evidence" value="ECO:0007669"/>
    <property type="project" value="TreeGrafter"/>
</dbReference>
<name>A0AAE3NZI8_9BACT</name>
<dbReference type="Proteomes" id="UP001221302">
    <property type="component" value="Unassembled WGS sequence"/>
</dbReference>
<comment type="caution">
    <text evidence="5">The sequence shown here is derived from an EMBL/GenBank/DDBJ whole genome shotgun (WGS) entry which is preliminary data.</text>
</comment>
<gene>
    <name evidence="5" type="ORF">P0M35_12295</name>
</gene>